<keyword evidence="5" id="KW-1185">Reference proteome</keyword>
<dbReference type="EMBL" id="NIBU01000005">
    <property type="protein sequence ID" value="PHM37937.1"/>
    <property type="molecule type" value="Genomic_DNA"/>
</dbReference>
<reference evidence="2 5" key="3">
    <citation type="journal article" date="2017" name="Nat. Microbiol.">
        <title>Natural product diversity associated with the nematode symbionts Photorhabdus and Xenorhabdus.</title>
        <authorList>
            <person name="Tobias N.J."/>
            <person name="Wolff H."/>
            <person name="Djahanschiri B."/>
            <person name="Grundmann F."/>
            <person name="Kronenwerth M."/>
            <person name="Shi Y.M."/>
            <person name="Simonyi S."/>
            <person name="Grun P."/>
            <person name="Shapiro-Ilan D."/>
            <person name="Pidot S.J."/>
            <person name="Stinear T.P."/>
            <person name="Ebersberger I."/>
            <person name="Bode H.B."/>
        </authorList>
    </citation>
    <scope>NUCLEOTIDE SEQUENCE [LARGE SCALE GENOMIC DNA]</scope>
    <source>
        <strain evidence="2 5">DSM 16336</strain>
    </source>
</reference>
<dbReference type="Proteomes" id="UP000196435">
    <property type="component" value="Unassembled WGS sequence"/>
</dbReference>
<dbReference type="RefSeq" id="WP_086953608.1">
    <property type="nucleotide sequence ID" value="NZ_CAWNQC010000248.1"/>
</dbReference>
<feature type="signal peptide" evidence="1">
    <location>
        <begin position="1"/>
        <end position="25"/>
    </location>
</feature>
<evidence type="ECO:0000313" key="5">
    <source>
        <dbReference type="Proteomes" id="UP000224871"/>
    </source>
</evidence>
<proteinExistence type="predicted"/>
<dbReference type="OrthoDB" id="6443904at2"/>
<evidence type="ECO:0000313" key="2">
    <source>
        <dbReference type="EMBL" id="PHM37937.1"/>
    </source>
</evidence>
<feature type="chain" id="PRO_5013178853" description="Secreted protein" evidence="1">
    <location>
        <begin position="26"/>
        <end position="147"/>
    </location>
</feature>
<dbReference type="EMBL" id="FTLG01000202">
    <property type="protein sequence ID" value="SIP74217.1"/>
    <property type="molecule type" value="Genomic_DNA"/>
</dbReference>
<dbReference type="AlphaFoldDB" id="A0A1N6MZI5"/>
<protein>
    <recommendedName>
        <fullName evidence="6">Secreted protein</fullName>
    </recommendedName>
</protein>
<dbReference type="Proteomes" id="UP000224871">
    <property type="component" value="Unassembled WGS sequence"/>
</dbReference>
<sequence>MNMMKKILSGVLILFMLNVFSAAYAHTDKIKSNTKEGATQVISKVSIGTTCTPTSNYKGYVDSVAIGYGGINKGEAIKNYIAITLVDQKRKNNEWYWTQYDANTDAGKSIQAIALYAAASGQKILAECVTSGDHQNIKSLWVGPDAW</sequence>
<keyword evidence="1" id="KW-0732">Signal</keyword>
<gene>
    <name evidence="2" type="ORF">Xinn_00746</name>
    <name evidence="3" type="ORF">XIS1_590002</name>
</gene>
<evidence type="ECO:0000313" key="3">
    <source>
        <dbReference type="EMBL" id="SIP74217.1"/>
    </source>
</evidence>
<reference evidence="4" key="2">
    <citation type="submission" date="2016-12" db="EMBL/GenBank/DDBJ databases">
        <authorList>
            <person name="Gaudriault S."/>
        </authorList>
    </citation>
    <scope>NUCLEOTIDE SEQUENCE [LARGE SCALE GENOMIC DNA]</scope>
    <source>
        <strain evidence="4">HGB1681 (deposited as PTA-6826 in the American Type Culture Collection)</strain>
    </source>
</reference>
<reference evidence="3" key="1">
    <citation type="submission" date="2016-12" db="EMBL/GenBank/DDBJ databases">
        <authorList>
            <person name="Song W.-J."/>
            <person name="Kurnit D.M."/>
        </authorList>
    </citation>
    <scope>NUCLEOTIDE SEQUENCE [LARGE SCALE GENOMIC DNA]</scope>
    <source>
        <strain evidence="3">HGB1681</strain>
    </source>
</reference>
<name>A0A1N6MZI5_9GAMM</name>
<accession>A0A1N6MZI5</accession>
<evidence type="ECO:0000313" key="4">
    <source>
        <dbReference type="Proteomes" id="UP000196435"/>
    </source>
</evidence>
<organism evidence="3 4">
    <name type="scientific">Xenorhabdus innexi</name>
    <dbReference type="NCBI Taxonomy" id="290109"/>
    <lineage>
        <taxon>Bacteria</taxon>
        <taxon>Pseudomonadati</taxon>
        <taxon>Pseudomonadota</taxon>
        <taxon>Gammaproteobacteria</taxon>
        <taxon>Enterobacterales</taxon>
        <taxon>Morganellaceae</taxon>
        <taxon>Xenorhabdus</taxon>
    </lineage>
</organism>
<evidence type="ECO:0000256" key="1">
    <source>
        <dbReference type="SAM" id="SignalP"/>
    </source>
</evidence>
<evidence type="ECO:0008006" key="6">
    <source>
        <dbReference type="Google" id="ProtNLM"/>
    </source>
</evidence>